<feature type="compositionally biased region" description="Low complexity" evidence="4">
    <location>
        <begin position="186"/>
        <end position="199"/>
    </location>
</feature>
<dbReference type="Pfam" id="PF00023">
    <property type="entry name" value="Ank"/>
    <property type="match status" value="2"/>
</dbReference>
<keyword evidence="1" id="KW-0677">Repeat</keyword>
<dbReference type="PANTHER" id="PTHR24198">
    <property type="entry name" value="ANKYRIN REPEAT AND PROTEIN KINASE DOMAIN-CONTAINING PROTEIN"/>
    <property type="match status" value="1"/>
</dbReference>
<dbReference type="SUPFAM" id="SSF48403">
    <property type="entry name" value="Ankyrin repeat"/>
    <property type="match status" value="1"/>
</dbReference>
<dbReference type="Pfam" id="PF12680">
    <property type="entry name" value="SnoaL_2"/>
    <property type="match status" value="1"/>
</dbReference>
<gene>
    <name evidence="6" type="ORF">ACHIRB_06400</name>
</gene>
<dbReference type="PROSITE" id="PS50088">
    <property type="entry name" value="ANK_REPEAT"/>
    <property type="match status" value="1"/>
</dbReference>
<reference evidence="6 7" key="1">
    <citation type="submission" date="2024-10" db="EMBL/GenBank/DDBJ databases">
        <authorList>
            <person name="Riesco R."/>
        </authorList>
    </citation>
    <scope>NUCLEOTIDE SEQUENCE [LARGE SCALE GENOMIC DNA]</scope>
    <source>
        <strain evidence="6 7">NCIMB 15450</strain>
    </source>
</reference>
<dbReference type="Gene3D" id="1.25.40.20">
    <property type="entry name" value="Ankyrin repeat-containing domain"/>
    <property type="match status" value="2"/>
</dbReference>
<keyword evidence="2 3" id="KW-0040">ANK repeat</keyword>
<keyword evidence="7" id="KW-1185">Reference proteome</keyword>
<organism evidence="6 7">
    <name type="scientific">Antrihabitans spumae</name>
    <dbReference type="NCBI Taxonomy" id="3373370"/>
    <lineage>
        <taxon>Bacteria</taxon>
        <taxon>Bacillati</taxon>
        <taxon>Actinomycetota</taxon>
        <taxon>Actinomycetes</taxon>
        <taxon>Mycobacteriales</taxon>
        <taxon>Nocardiaceae</taxon>
        <taxon>Antrihabitans</taxon>
    </lineage>
</organism>
<evidence type="ECO:0000259" key="5">
    <source>
        <dbReference type="Pfam" id="PF12680"/>
    </source>
</evidence>
<dbReference type="SUPFAM" id="SSF54427">
    <property type="entry name" value="NTF2-like"/>
    <property type="match status" value="1"/>
</dbReference>
<evidence type="ECO:0000256" key="3">
    <source>
        <dbReference type="PROSITE-ProRule" id="PRU00023"/>
    </source>
</evidence>
<dbReference type="PROSITE" id="PS50297">
    <property type="entry name" value="ANK_REP_REGION"/>
    <property type="match status" value="1"/>
</dbReference>
<feature type="domain" description="SnoaL-like" evidence="5">
    <location>
        <begin position="15"/>
        <end position="114"/>
    </location>
</feature>
<evidence type="ECO:0000256" key="2">
    <source>
        <dbReference type="ARBA" id="ARBA00023043"/>
    </source>
</evidence>
<sequence>MTESSRHTWYDDLETALAARTRDAFTALLTEDVRWGGEQRGTGNECTDRDQVGDHYAGLLASGITLRLTGVEPADTHRGNVFTARVQVSAPDPDDYPPEMTVRMTLRDGLIAEICILDGPPTIEVLYVHGCPHHEQLLPHLYDLLEQNHITSTLTLNEIQTVEQARATRFLGSPSVRVNGRDVAPDTETPSPSPSASSDGSDRYGLQCRLYPSSNGSPSGVPADRWILDALIDNPTHESAVAAIRVGDVGTLRRLLTATPELATVRLPRHEGRTLLHVATDWPGHLPNVAESITTLVSAGADPNAPSFGESHHETPLHWAASSDDVAAIDALLDAGADIDAAGAVIAGGTPLSDATAFGQWAAAHRLVERGASTNLFEAAALGLESEVERQLDTGGPTEEDITSSFWGACHGGQIATAELLLRHGADIDWIGYDGLTPLAAGERSGAHEVTRWIEQRTANPPPIPTNPDKNS</sequence>
<dbReference type="SMART" id="SM00248">
    <property type="entry name" value="ANK"/>
    <property type="match status" value="4"/>
</dbReference>
<dbReference type="InterPro" id="IPR032710">
    <property type="entry name" value="NTF2-like_dom_sf"/>
</dbReference>
<dbReference type="InterPro" id="IPR036770">
    <property type="entry name" value="Ankyrin_rpt-contain_sf"/>
</dbReference>
<proteinExistence type="predicted"/>
<evidence type="ECO:0000256" key="1">
    <source>
        <dbReference type="ARBA" id="ARBA00022737"/>
    </source>
</evidence>
<dbReference type="PANTHER" id="PTHR24198:SF165">
    <property type="entry name" value="ANKYRIN REPEAT-CONTAINING PROTEIN-RELATED"/>
    <property type="match status" value="1"/>
</dbReference>
<feature type="region of interest" description="Disordered" evidence="4">
    <location>
        <begin position="173"/>
        <end position="204"/>
    </location>
</feature>
<protein>
    <submittedName>
        <fullName evidence="6">Ankyrin repeat domain-containing protein</fullName>
    </submittedName>
</protein>
<dbReference type="RefSeq" id="WP_395127642.1">
    <property type="nucleotide sequence ID" value="NZ_JBIMSN010000025.1"/>
</dbReference>
<dbReference type="EMBL" id="JBIMSN010000025">
    <property type="protein sequence ID" value="MFH5228207.1"/>
    <property type="molecule type" value="Genomic_DNA"/>
</dbReference>
<dbReference type="InterPro" id="IPR002110">
    <property type="entry name" value="Ankyrin_rpt"/>
</dbReference>
<comment type="caution">
    <text evidence="6">The sequence shown here is derived from an EMBL/GenBank/DDBJ whole genome shotgun (WGS) entry which is preliminary data.</text>
</comment>
<feature type="repeat" description="ANK" evidence="3">
    <location>
        <begin position="312"/>
        <end position="344"/>
    </location>
</feature>
<evidence type="ECO:0000313" key="6">
    <source>
        <dbReference type="EMBL" id="MFH5228207.1"/>
    </source>
</evidence>
<evidence type="ECO:0000256" key="4">
    <source>
        <dbReference type="SAM" id="MobiDB-lite"/>
    </source>
</evidence>
<dbReference type="Proteomes" id="UP001609219">
    <property type="component" value="Unassembled WGS sequence"/>
</dbReference>
<evidence type="ECO:0000313" key="7">
    <source>
        <dbReference type="Proteomes" id="UP001609219"/>
    </source>
</evidence>
<dbReference type="InterPro" id="IPR037401">
    <property type="entry name" value="SnoaL-like"/>
</dbReference>
<accession>A0ABW7JZN0</accession>
<dbReference type="Gene3D" id="3.10.450.50">
    <property type="match status" value="1"/>
</dbReference>
<name>A0ABW7JZN0_9NOCA</name>